<dbReference type="CDD" id="cd13590">
    <property type="entry name" value="PBP2_PotD_PotF_like"/>
    <property type="match status" value="1"/>
</dbReference>
<dbReference type="PANTHER" id="PTHR30222">
    <property type="entry name" value="SPERMIDINE/PUTRESCINE-BINDING PERIPLASMIC PROTEIN"/>
    <property type="match status" value="1"/>
</dbReference>
<keyword evidence="2" id="KW-0813">Transport</keyword>
<evidence type="ECO:0000256" key="4">
    <source>
        <dbReference type="ARBA" id="ARBA00022764"/>
    </source>
</evidence>
<accession>A0ABS7HBP7</accession>
<dbReference type="PRINTS" id="PR00909">
    <property type="entry name" value="SPERMDNBNDNG"/>
</dbReference>
<proteinExistence type="predicted"/>
<dbReference type="RefSeq" id="WP_220371913.1">
    <property type="nucleotide sequence ID" value="NZ_JAEUAO010000002.1"/>
</dbReference>
<comment type="caution">
    <text evidence="5">The sequence shown here is derived from an EMBL/GenBank/DDBJ whole genome shotgun (WGS) entry which is preliminary data.</text>
</comment>
<gene>
    <name evidence="5" type="ORF">JNB71_11510</name>
</gene>
<dbReference type="InterPro" id="IPR001188">
    <property type="entry name" value="Sperm_putr-bd"/>
</dbReference>
<comment type="subcellular location">
    <subcellularLocation>
        <location evidence="1">Periplasm</location>
    </subcellularLocation>
</comment>
<dbReference type="Gene3D" id="3.40.190.10">
    <property type="entry name" value="Periplasmic binding protein-like II"/>
    <property type="match status" value="2"/>
</dbReference>
<reference evidence="5 6" key="1">
    <citation type="journal article" date="2021" name="MBio">
        <title>Poor Competitiveness of Bradyrhizobium in Pigeon Pea Root Colonization in Indian Soils.</title>
        <authorList>
            <person name="Chalasani D."/>
            <person name="Basu A."/>
            <person name="Pullabhotla S.V.S.R.N."/>
            <person name="Jorrin B."/>
            <person name="Neal A.L."/>
            <person name="Poole P.S."/>
            <person name="Podile A.R."/>
            <person name="Tkacz A."/>
        </authorList>
    </citation>
    <scope>NUCLEOTIDE SEQUENCE [LARGE SCALE GENOMIC DNA]</scope>
    <source>
        <strain evidence="5 6">HU44</strain>
    </source>
</reference>
<organism evidence="5 6">
    <name type="scientific">Rhizobium herbae</name>
    <dbReference type="NCBI Taxonomy" id="508661"/>
    <lineage>
        <taxon>Bacteria</taxon>
        <taxon>Pseudomonadati</taxon>
        <taxon>Pseudomonadota</taxon>
        <taxon>Alphaproteobacteria</taxon>
        <taxon>Hyphomicrobiales</taxon>
        <taxon>Rhizobiaceae</taxon>
        <taxon>Rhizobium/Agrobacterium group</taxon>
        <taxon>Rhizobium</taxon>
    </lineage>
</organism>
<dbReference type="Proteomes" id="UP000757604">
    <property type="component" value="Unassembled WGS sequence"/>
</dbReference>
<keyword evidence="3" id="KW-0732">Signal</keyword>
<dbReference type="SUPFAM" id="SSF53850">
    <property type="entry name" value="Periplasmic binding protein-like II"/>
    <property type="match status" value="1"/>
</dbReference>
<evidence type="ECO:0000256" key="1">
    <source>
        <dbReference type="ARBA" id="ARBA00004418"/>
    </source>
</evidence>
<name>A0ABS7HBP7_9HYPH</name>
<dbReference type="InterPro" id="IPR006059">
    <property type="entry name" value="SBP"/>
</dbReference>
<evidence type="ECO:0000313" key="5">
    <source>
        <dbReference type="EMBL" id="MBW9063947.1"/>
    </source>
</evidence>
<dbReference type="EMBL" id="JAEUAO010000002">
    <property type="protein sequence ID" value="MBW9063947.1"/>
    <property type="molecule type" value="Genomic_DNA"/>
</dbReference>
<evidence type="ECO:0000256" key="2">
    <source>
        <dbReference type="ARBA" id="ARBA00022448"/>
    </source>
</evidence>
<protein>
    <submittedName>
        <fullName evidence="5">Spermidine/putrescine ABC transporter substrate-binding protein</fullName>
    </submittedName>
</protein>
<sequence>MRNTFIAVSVALGAPFAATPGQAETLNLLIWESYIDQKILDRWTQNSGVAVHQIYYDSGDARDEVLSDPNSNIDLVVVGENGADLFGKRGILEPLTEKNVPSLKDYKPEWTSRCAGYAIPYLWGTMGIAYRSDKISTAPTSWNDLMSPAPELKKHIAMYDDHNEAFIAPLVLLGKSINANDNETLKQAFELMKKQAPFVLTYDYVITSIQNPDIGKDIYMAIAYSGDQHVLNDKAGTPGVWRYAVPREGTFSWLDCIAVTTASPRKQLALQLLDFIGSPESAAANAEALTMPTASEAALNLIPAEMRSNTEIYPPAEILAKSQYQKELSVQSIQTRRRIISSMANFQ</sequence>
<dbReference type="PANTHER" id="PTHR30222:SF12">
    <property type="entry name" value="NORSPERMIDINE SENSOR"/>
    <property type="match status" value="1"/>
</dbReference>
<keyword evidence="4" id="KW-0574">Periplasm</keyword>
<evidence type="ECO:0000313" key="6">
    <source>
        <dbReference type="Proteomes" id="UP000757604"/>
    </source>
</evidence>
<keyword evidence="6" id="KW-1185">Reference proteome</keyword>
<dbReference type="Pfam" id="PF13416">
    <property type="entry name" value="SBP_bac_8"/>
    <property type="match status" value="1"/>
</dbReference>
<evidence type="ECO:0000256" key="3">
    <source>
        <dbReference type="ARBA" id="ARBA00022729"/>
    </source>
</evidence>